<proteinExistence type="inferred from homology"/>
<keyword evidence="2" id="KW-0808">Transferase</keyword>
<dbReference type="InterPro" id="IPR011009">
    <property type="entry name" value="Kinase-like_dom_sf"/>
</dbReference>
<dbReference type="PANTHER" id="PTHR43851">
    <property type="match status" value="1"/>
</dbReference>
<comment type="similarity">
    <text evidence="1">Belongs to the protein kinase superfamily. ADCK protein kinase family.</text>
</comment>
<protein>
    <submittedName>
        <fullName evidence="6">AarF/ABC1/UbiB kinase family protein</fullName>
    </submittedName>
</protein>
<comment type="caution">
    <text evidence="6">The sequence shown here is derived from an EMBL/GenBank/DDBJ whole genome shotgun (WGS) entry which is preliminary data.</text>
</comment>
<accession>A0A5A9W866</accession>
<dbReference type="GO" id="GO:0005524">
    <property type="term" value="F:ATP binding"/>
    <property type="evidence" value="ECO:0007669"/>
    <property type="project" value="UniProtKB-KW"/>
</dbReference>
<dbReference type="InterPro" id="IPR051409">
    <property type="entry name" value="Atypical_kinase_ADCK"/>
</dbReference>
<dbReference type="GO" id="GO:0006744">
    <property type="term" value="P:ubiquinone biosynthetic process"/>
    <property type="evidence" value="ECO:0007669"/>
    <property type="project" value="TreeGrafter"/>
</dbReference>
<organism evidence="6 7">
    <name type="scientific">Nitrincola tapanii</name>
    <dbReference type="NCBI Taxonomy" id="1708751"/>
    <lineage>
        <taxon>Bacteria</taxon>
        <taxon>Pseudomonadati</taxon>
        <taxon>Pseudomonadota</taxon>
        <taxon>Gammaproteobacteria</taxon>
        <taxon>Oceanospirillales</taxon>
        <taxon>Oceanospirillaceae</taxon>
        <taxon>Nitrincola</taxon>
    </lineage>
</organism>
<dbReference type="CDD" id="cd13970">
    <property type="entry name" value="ABC1_ADCK3"/>
    <property type="match status" value="1"/>
</dbReference>
<dbReference type="RefSeq" id="WP_149389558.1">
    <property type="nucleotide sequence ID" value="NZ_SMRS01000001.1"/>
</dbReference>
<name>A0A5A9W866_9GAMM</name>
<evidence type="ECO:0000256" key="1">
    <source>
        <dbReference type="ARBA" id="ARBA00009670"/>
    </source>
</evidence>
<gene>
    <name evidence="6" type="ORF">E1H14_00815</name>
</gene>
<evidence type="ECO:0000256" key="3">
    <source>
        <dbReference type="ARBA" id="ARBA00022741"/>
    </source>
</evidence>
<dbReference type="AlphaFoldDB" id="A0A5A9W866"/>
<dbReference type="OrthoDB" id="9795390at2"/>
<dbReference type="EMBL" id="SMRS01000001">
    <property type="protein sequence ID" value="KAA0876308.1"/>
    <property type="molecule type" value="Genomic_DNA"/>
</dbReference>
<dbReference type="GO" id="GO:0016301">
    <property type="term" value="F:kinase activity"/>
    <property type="evidence" value="ECO:0007669"/>
    <property type="project" value="UniProtKB-KW"/>
</dbReference>
<evidence type="ECO:0000256" key="2">
    <source>
        <dbReference type="ARBA" id="ARBA00022679"/>
    </source>
</evidence>
<dbReference type="Pfam" id="PF03109">
    <property type="entry name" value="ABC1"/>
    <property type="match status" value="1"/>
</dbReference>
<feature type="domain" description="ABC1 atypical kinase-like" evidence="5">
    <location>
        <begin position="97"/>
        <end position="336"/>
    </location>
</feature>
<evidence type="ECO:0000256" key="4">
    <source>
        <dbReference type="ARBA" id="ARBA00022840"/>
    </source>
</evidence>
<keyword evidence="4" id="KW-0067">ATP-binding</keyword>
<dbReference type="InterPro" id="IPR004147">
    <property type="entry name" value="ABC1_dom"/>
</dbReference>
<sequence>MTDKSARSVPAHRLSRLAHLGGLATRVAGGVVAEGVRQLAKGQRPEAKDLLLTPANLRRVADKLAHLRGAAMKLGQLLSMDAGDLMPVELAELLAGLRSGATPMPMLQLAAVMEQNLGSDWQTHFQQFSFSPLAAASIGQVHQAIDRQGNQLALKIQYPGVRQSIDSDVDNVVSLLKLSRLLPPELPLQELIEEAKRQLHAEADYRLEAEHLQAYHQHLNHREEIRVPQFYPALSGETLLCMSYESGAALDQLIYQARPERQRIAALLLELLMQELFVFGRVQTDPNFANFLYDPASRDLVLLDFGATRLYSPHWTQAYRAIFRAGIAQDRDALLEAATQIGYFKREITSAQQTQVLSLFELAMEPLRAETYDFAATDLARRLRDQGMELSLRQGYWHSPPIDALFLHRKLAGLYLLFARLGVSLPCRALVEPWLAD</sequence>
<dbReference type="Proteomes" id="UP000325302">
    <property type="component" value="Unassembled WGS sequence"/>
</dbReference>
<evidence type="ECO:0000313" key="7">
    <source>
        <dbReference type="Proteomes" id="UP000325302"/>
    </source>
</evidence>
<keyword evidence="6" id="KW-0418">Kinase</keyword>
<evidence type="ECO:0000313" key="6">
    <source>
        <dbReference type="EMBL" id="KAA0876308.1"/>
    </source>
</evidence>
<keyword evidence="7" id="KW-1185">Reference proteome</keyword>
<dbReference type="InterPro" id="IPR034646">
    <property type="entry name" value="ADCK3_dom"/>
</dbReference>
<keyword evidence="3" id="KW-0547">Nucleotide-binding</keyword>
<evidence type="ECO:0000259" key="5">
    <source>
        <dbReference type="Pfam" id="PF03109"/>
    </source>
</evidence>
<reference evidence="6 7" key="1">
    <citation type="submission" date="2019-03" db="EMBL/GenBank/DDBJ databases">
        <title>Nitrincola sp. nov. isolated from an Indian soda lake.</title>
        <authorList>
            <person name="Joshi A."/>
            <person name="Thite S.V."/>
            <person name="Joseph N."/>
            <person name="Dhotre D."/>
            <person name="Moorthy M."/>
            <person name="Shouche Y.S."/>
        </authorList>
    </citation>
    <scope>NUCLEOTIDE SEQUENCE [LARGE SCALE GENOMIC DNA]</scope>
    <source>
        <strain evidence="6 7">MEB193</strain>
    </source>
</reference>
<dbReference type="PANTHER" id="PTHR43851:SF3">
    <property type="entry name" value="COENZYME Q8"/>
    <property type="match status" value="1"/>
</dbReference>
<dbReference type="SUPFAM" id="SSF56112">
    <property type="entry name" value="Protein kinase-like (PK-like)"/>
    <property type="match status" value="1"/>
</dbReference>